<dbReference type="AlphaFoldDB" id="A0A3G8JSR2"/>
<evidence type="ECO:0000256" key="1">
    <source>
        <dbReference type="SAM" id="Phobius"/>
    </source>
</evidence>
<evidence type="ECO:0008006" key="4">
    <source>
        <dbReference type="Google" id="ProtNLM"/>
    </source>
</evidence>
<dbReference type="InterPro" id="IPR009078">
    <property type="entry name" value="Ferritin-like_SF"/>
</dbReference>
<keyword evidence="1" id="KW-0812">Transmembrane</keyword>
<dbReference type="EMBL" id="CP033972">
    <property type="protein sequence ID" value="AZG47210.1"/>
    <property type="molecule type" value="Genomic_DNA"/>
</dbReference>
<accession>A0A3G8JSR2</accession>
<reference evidence="2 3" key="1">
    <citation type="submission" date="2018-11" db="EMBL/GenBank/DDBJ databases">
        <title>Gordonia insulae sp. nov., isolated from an island soil.</title>
        <authorList>
            <person name="Kim Y.S."/>
            <person name="Kim S.B."/>
        </authorList>
    </citation>
    <scope>NUCLEOTIDE SEQUENCE [LARGE SCALE GENOMIC DNA]</scope>
    <source>
        <strain evidence="2 3">MMS17-SY073</strain>
    </source>
</reference>
<keyword evidence="1" id="KW-0472">Membrane</keyword>
<name>A0A3G8JSR2_9ACTN</name>
<dbReference type="Proteomes" id="UP000271469">
    <property type="component" value="Chromosome"/>
</dbReference>
<sequence length="305" mass="34789">MPIILEDVLQTIKDRQWALADIDWEAPGAELITDEQKPKLKAFMADLVWIENVGARGFAALAKKAPDDTLAEIYRYFHAEEQKHANAELALMRRWGMLEDDEVPEPNVNIRLAIEWLDTFSDRMSLSVLGTVIPMLEVALDGALLKFLLEEVKDPVCHEAFRKINADESRHLAVDFHALDMIGNSRLRKLVIEAVGTVASPGVIIGALMYVPLLNKMRDNIVDMGLQEERLYEAMKRFKKNGERGNGTKLLTYQVLKYHAGWVINRDSPYHYFADAMVKLTDHYPRSLLRAQPTWSKELTYEPVA</sequence>
<protein>
    <recommendedName>
        <fullName evidence="4">Reductase</fullName>
    </recommendedName>
</protein>
<dbReference type="KEGG" id="gom:D7316_03818"/>
<keyword evidence="3" id="KW-1185">Reference proteome</keyword>
<organism evidence="2 3">
    <name type="scientific">Gordonia insulae</name>
    <dbReference type="NCBI Taxonomy" id="2420509"/>
    <lineage>
        <taxon>Bacteria</taxon>
        <taxon>Bacillati</taxon>
        <taxon>Actinomycetota</taxon>
        <taxon>Actinomycetes</taxon>
        <taxon>Mycobacteriales</taxon>
        <taxon>Gordoniaceae</taxon>
        <taxon>Gordonia</taxon>
    </lineage>
</organism>
<keyword evidence="1" id="KW-1133">Transmembrane helix</keyword>
<dbReference type="SUPFAM" id="SSF47240">
    <property type="entry name" value="Ferritin-like"/>
    <property type="match status" value="1"/>
</dbReference>
<dbReference type="RefSeq" id="WP_124709611.1">
    <property type="nucleotide sequence ID" value="NZ_CP033972.1"/>
</dbReference>
<evidence type="ECO:0000313" key="3">
    <source>
        <dbReference type="Proteomes" id="UP000271469"/>
    </source>
</evidence>
<dbReference type="OrthoDB" id="4511647at2"/>
<feature type="transmembrane region" description="Helical" evidence="1">
    <location>
        <begin position="190"/>
        <end position="211"/>
    </location>
</feature>
<proteinExistence type="predicted"/>
<evidence type="ECO:0000313" key="2">
    <source>
        <dbReference type="EMBL" id="AZG47210.1"/>
    </source>
</evidence>
<gene>
    <name evidence="2" type="ORF">D7316_03818</name>
</gene>